<gene>
    <name evidence="1" type="ORF">K1T71_011065</name>
</gene>
<accession>A0ACC1CMS9</accession>
<dbReference type="EMBL" id="CM034406">
    <property type="protein sequence ID" value="KAJ0172889.1"/>
    <property type="molecule type" value="Genomic_DNA"/>
</dbReference>
<protein>
    <submittedName>
        <fullName evidence="1">Uncharacterized protein</fullName>
    </submittedName>
</protein>
<sequence>MPFVLIVPDQNRTPNKRFLQLHPGGGHSFVSVFDSAKLIDSMPMRVGSDAARAIGGRRLINGQMASGIGDFGPDKWVLPREVL</sequence>
<organism evidence="1 2">
    <name type="scientific">Dendrolimus kikuchii</name>
    <dbReference type="NCBI Taxonomy" id="765133"/>
    <lineage>
        <taxon>Eukaryota</taxon>
        <taxon>Metazoa</taxon>
        <taxon>Ecdysozoa</taxon>
        <taxon>Arthropoda</taxon>
        <taxon>Hexapoda</taxon>
        <taxon>Insecta</taxon>
        <taxon>Pterygota</taxon>
        <taxon>Neoptera</taxon>
        <taxon>Endopterygota</taxon>
        <taxon>Lepidoptera</taxon>
        <taxon>Glossata</taxon>
        <taxon>Ditrysia</taxon>
        <taxon>Bombycoidea</taxon>
        <taxon>Lasiocampidae</taxon>
        <taxon>Dendrolimus</taxon>
    </lineage>
</organism>
<keyword evidence="2" id="KW-1185">Reference proteome</keyword>
<evidence type="ECO:0000313" key="1">
    <source>
        <dbReference type="EMBL" id="KAJ0172889.1"/>
    </source>
</evidence>
<evidence type="ECO:0000313" key="2">
    <source>
        <dbReference type="Proteomes" id="UP000824533"/>
    </source>
</evidence>
<name>A0ACC1CMS9_9NEOP</name>
<comment type="caution">
    <text evidence="1">The sequence shown here is derived from an EMBL/GenBank/DDBJ whole genome shotgun (WGS) entry which is preliminary data.</text>
</comment>
<proteinExistence type="predicted"/>
<dbReference type="Proteomes" id="UP000824533">
    <property type="component" value="Linkage Group LG20"/>
</dbReference>
<reference evidence="1 2" key="1">
    <citation type="journal article" date="2021" name="Front. Genet.">
        <title>Chromosome-Level Genome Assembly Reveals Significant Gene Expansion in the Toll and IMD Signaling Pathways of Dendrolimus kikuchii.</title>
        <authorList>
            <person name="Zhou J."/>
            <person name="Wu P."/>
            <person name="Xiong Z."/>
            <person name="Liu N."/>
            <person name="Zhao N."/>
            <person name="Ji M."/>
            <person name="Qiu Y."/>
            <person name="Yang B."/>
        </authorList>
    </citation>
    <scope>NUCLEOTIDE SEQUENCE [LARGE SCALE GENOMIC DNA]</scope>
    <source>
        <strain evidence="1">Ann1</strain>
    </source>
</reference>